<comment type="caution">
    <text evidence="1">The sequence shown here is derived from an EMBL/GenBank/DDBJ whole genome shotgun (WGS) entry which is preliminary data.</text>
</comment>
<keyword evidence="2" id="KW-1185">Reference proteome</keyword>
<gene>
    <name evidence="1" type="ORF">LEUCIP111803_02194</name>
</gene>
<dbReference type="RefSeq" id="WP_218116126.1">
    <property type="nucleotide sequence ID" value="NZ_CAJVAP010000030.1"/>
</dbReference>
<reference evidence="1" key="1">
    <citation type="submission" date="2021-06" db="EMBL/GenBank/DDBJ databases">
        <authorList>
            <person name="Criscuolo A."/>
        </authorList>
    </citation>
    <scope>NUCLEOTIDE SEQUENCE</scope>
    <source>
        <strain evidence="1">CIP111803</strain>
    </source>
</reference>
<dbReference type="AlphaFoldDB" id="A0A916NIQ3"/>
<name>A0A916NIQ3_9MICO</name>
<accession>A0A916NIQ3</accession>
<sequence length="293" mass="30327">MTTTPQIIPDRLEDLTLGFIDLDAGNHSNFTDGHCAMEVVAWLAGEGHTDAPECASPVLRRFTIRCNDNWDDNQRQKLAPYLPRMVGTANDGHDPARSFLALDWLIRVYTPTWLDLRPELTTHAEALRALPEIRTNADTEAAADTVRAAQQAASAARAAAGDAARDAAGAAAWDAARAAAWDAARDAAGAAAGDAARDAAGAAAWDAARDAAWDAAGAAARDAAWDAARDAAGAAAGDAAGDAAWDAAGAAARDAAWDAARDAARTALAPTVEQLQASALELLDRMIQPEAGA</sequence>
<protein>
    <submittedName>
        <fullName evidence="1">Uncharacterized protein</fullName>
    </submittedName>
</protein>
<dbReference type="EMBL" id="CAJVAP010000030">
    <property type="protein sequence ID" value="CAG7618335.1"/>
    <property type="molecule type" value="Genomic_DNA"/>
</dbReference>
<evidence type="ECO:0000313" key="2">
    <source>
        <dbReference type="Proteomes" id="UP000693892"/>
    </source>
</evidence>
<organism evidence="1 2">
    <name type="scientific">Leucobacter soli</name>
    <dbReference type="NCBI Taxonomy" id="2812850"/>
    <lineage>
        <taxon>Bacteria</taxon>
        <taxon>Bacillati</taxon>
        <taxon>Actinomycetota</taxon>
        <taxon>Actinomycetes</taxon>
        <taxon>Micrococcales</taxon>
        <taxon>Microbacteriaceae</taxon>
        <taxon>Leucobacter</taxon>
    </lineage>
</organism>
<evidence type="ECO:0000313" key="1">
    <source>
        <dbReference type="EMBL" id="CAG7618335.1"/>
    </source>
</evidence>
<dbReference type="Proteomes" id="UP000693892">
    <property type="component" value="Unassembled WGS sequence"/>
</dbReference>
<proteinExistence type="predicted"/>